<dbReference type="InterPro" id="IPR012334">
    <property type="entry name" value="Pectin_lyas_fold"/>
</dbReference>
<comment type="subcellular location">
    <subcellularLocation>
        <location evidence="1">Secreted</location>
    </subcellularLocation>
</comment>
<keyword evidence="4" id="KW-0677">Repeat</keyword>
<organism evidence="8">
    <name type="scientific">marine sediment metagenome</name>
    <dbReference type="NCBI Taxonomy" id="412755"/>
    <lineage>
        <taxon>unclassified sequences</taxon>
        <taxon>metagenomes</taxon>
        <taxon>ecological metagenomes</taxon>
    </lineage>
</organism>
<dbReference type="SUPFAM" id="SSF103647">
    <property type="entry name" value="TSP type-3 repeat"/>
    <property type="match status" value="1"/>
</dbReference>
<evidence type="ECO:0000256" key="5">
    <source>
        <dbReference type="ARBA" id="ARBA00022837"/>
    </source>
</evidence>
<comment type="caution">
    <text evidence="8">The sequence shown here is derived from an EMBL/GenBank/DDBJ whole genome shotgun (WGS) entry which is preliminary data.</text>
</comment>
<dbReference type="SMART" id="SM00722">
    <property type="entry name" value="CASH"/>
    <property type="match status" value="2"/>
</dbReference>
<dbReference type="Gene3D" id="4.10.1080.10">
    <property type="entry name" value="TSP type-3 repeat"/>
    <property type="match status" value="1"/>
</dbReference>
<evidence type="ECO:0000256" key="3">
    <source>
        <dbReference type="ARBA" id="ARBA00022729"/>
    </source>
</evidence>
<dbReference type="InterPro" id="IPR053180">
    <property type="entry name" value="Ca-binding_acidic-repeat"/>
</dbReference>
<evidence type="ECO:0000256" key="4">
    <source>
        <dbReference type="ARBA" id="ARBA00022737"/>
    </source>
</evidence>
<dbReference type="InterPro" id="IPR006633">
    <property type="entry name" value="Carb-bd_sugar_hydrolysis-dom"/>
</dbReference>
<dbReference type="SMART" id="SM00710">
    <property type="entry name" value="PbH1"/>
    <property type="match status" value="18"/>
</dbReference>
<evidence type="ECO:0000256" key="2">
    <source>
        <dbReference type="ARBA" id="ARBA00022525"/>
    </source>
</evidence>
<dbReference type="PANTHER" id="PTHR37467">
    <property type="entry name" value="EXPORTED CALCIUM-BINDING GLYCOPROTEIN-RELATED"/>
    <property type="match status" value="1"/>
</dbReference>
<dbReference type="Gene3D" id="2.160.20.10">
    <property type="entry name" value="Single-stranded right-handed beta-helix, Pectin lyase-like"/>
    <property type="match status" value="3"/>
</dbReference>
<gene>
    <name evidence="8" type="ORF">LCGC14_1729760</name>
</gene>
<dbReference type="NCBIfam" id="TIGR03804">
    <property type="entry name" value="para_beta_helix"/>
    <property type="match status" value="5"/>
</dbReference>
<reference evidence="8" key="1">
    <citation type="journal article" date="2015" name="Nature">
        <title>Complex archaea that bridge the gap between prokaryotes and eukaryotes.</title>
        <authorList>
            <person name="Spang A."/>
            <person name="Saw J.H."/>
            <person name="Jorgensen S.L."/>
            <person name="Zaremba-Niedzwiedzka K."/>
            <person name="Martijn J."/>
            <person name="Lind A.E."/>
            <person name="van Eijk R."/>
            <person name="Schleper C."/>
            <person name="Guy L."/>
            <person name="Ettema T.J."/>
        </authorList>
    </citation>
    <scope>NUCLEOTIDE SEQUENCE</scope>
</reference>
<keyword evidence="2" id="KW-0964">Secreted</keyword>
<feature type="domain" description="Carbohydrate-binding/sugar hydrolysis" evidence="7">
    <location>
        <begin position="182"/>
        <end position="302"/>
    </location>
</feature>
<proteinExistence type="predicted"/>
<evidence type="ECO:0000313" key="8">
    <source>
        <dbReference type="EMBL" id="KKM07852.1"/>
    </source>
</evidence>
<evidence type="ECO:0000256" key="6">
    <source>
        <dbReference type="SAM" id="Phobius"/>
    </source>
</evidence>
<feature type="domain" description="Carbohydrate-binding/sugar hydrolysis" evidence="7">
    <location>
        <begin position="342"/>
        <end position="480"/>
    </location>
</feature>
<protein>
    <recommendedName>
        <fullName evidence="7">Carbohydrate-binding/sugar hydrolysis domain-containing protein</fullName>
    </recommendedName>
</protein>
<dbReference type="EMBL" id="LAZR01015683">
    <property type="protein sequence ID" value="KKM07852.1"/>
    <property type="molecule type" value="Genomic_DNA"/>
</dbReference>
<keyword evidence="3" id="KW-0732">Signal</keyword>
<name>A0A0F9HXQ5_9ZZZZ</name>
<evidence type="ECO:0000256" key="1">
    <source>
        <dbReference type="ARBA" id="ARBA00004613"/>
    </source>
</evidence>
<dbReference type="PANTHER" id="PTHR37467:SF1">
    <property type="entry name" value="EXPORTED CALCIUM-BINDING GLYCOPROTEIN"/>
    <property type="match status" value="1"/>
</dbReference>
<dbReference type="InterPro" id="IPR059100">
    <property type="entry name" value="TSP3_bac"/>
</dbReference>
<dbReference type="InterPro" id="IPR006626">
    <property type="entry name" value="PbH1"/>
</dbReference>
<keyword evidence="6" id="KW-1133">Transmembrane helix</keyword>
<feature type="non-terminal residue" evidence="8">
    <location>
        <position position="1"/>
    </location>
</feature>
<keyword evidence="6" id="KW-0472">Membrane</keyword>
<evidence type="ECO:0000259" key="7">
    <source>
        <dbReference type="SMART" id="SM00722"/>
    </source>
</evidence>
<feature type="transmembrane region" description="Helical" evidence="6">
    <location>
        <begin position="820"/>
        <end position="846"/>
    </location>
</feature>
<dbReference type="Pfam" id="PF18884">
    <property type="entry name" value="TSP3_bac"/>
    <property type="match status" value="6"/>
</dbReference>
<dbReference type="Pfam" id="PF05048">
    <property type="entry name" value="NosD"/>
    <property type="match status" value="1"/>
</dbReference>
<dbReference type="AlphaFoldDB" id="A0A0F9HXQ5"/>
<dbReference type="InterPro" id="IPR022441">
    <property type="entry name" value="Para_beta_helix_rpt-2"/>
</dbReference>
<dbReference type="Pfam" id="PF13229">
    <property type="entry name" value="Beta_helix"/>
    <property type="match status" value="2"/>
</dbReference>
<dbReference type="InterPro" id="IPR039448">
    <property type="entry name" value="Beta_helix"/>
</dbReference>
<dbReference type="GO" id="GO:0005509">
    <property type="term" value="F:calcium ion binding"/>
    <property type="evidence" value="ECO:0007669"/>
    <property type="project" value="InterPro"/>
</dbReference>
<dbReference type="InterPro" id="IPR007742">
    <property type="entry name" value="NosD_dom"/>
</dbReference>
<keyword evidence="5" id="KW-0106">Calcium</keyword>
<keyword evidence="6" id="KW-0812">Transmembrane</keyword>
<dbReference type="InterPro" id="IPR011050">
    <property type="entry name" value="Pectin_lyase_fold/virulence"/>
</dbReference>
<dbReference type="SUPFAM" id="SSF51126">
    <property type="entry name" value="Pectin lyase-like"/>
    <property type="match status" value="3"/>
</dbReference>
<accession>A0A0F9HXQ5</accession>
<dbReference type="InterPro" id="IPR028974">
    <property type="entry name" value="TSP_type-3_rpt"/>
</dbReference>
<sequence length="856" mass="94345">DVYFIIKNCTIYNSGPGSFPDWDAGIKLFSTKNGKLIKNNLNNNYYGISLYQSENNTIFNNTVNNNHYSGIYLPGYSSNNNITKNIVNNNTQSGILISTYSDNNTISLNTIIGNQDGIMIMGLSNNNKIYDNNLTDNSWYGIHLNIVYNATLKGNNMERCGVIIYGNAIEEYTSHTIDTSNKVNGKNIYHYVNEINLGASDFINAGQVLLINSSNSIVSSLNLSPGSIGIYLAYSDNNTIFNNTANDNTGYGIHLMNSNNNKIYNNTVKKNDGSGIGLYYSDNNKISNNTVNENDNSGIEIYSSDNNIIFNNTAHNNKGGIYLQDSNNATLSSNEMVACGLAVMGSSDKLASHNIDTTNLVNEKPIYYYIYEQNLDNSNFTNAGQVLLISSSNSIISGLIISYGSIGIFLAYSDNISISNTITNNNNEFGIFLYKSDENTISVNNISDNGENGIKIQDSNKNTVIGNDIGHNNNSGIYITADSDLNRIVENYIVYNDYYGIEVILTGSSVPDGTYIVRNFIWKNGGGNVTDQVKFIGGTVFLQENVIGEIQDTDGDGLSDYDEIMIYGTNYKSIDTDFDNLLDAFELNYGTDPLDADSDDDGLSDYEEVLVYATNPLDPDTDSDGLNDYDEVFTYLTDPTKLDTDGDKLNDTDEITIYGTNPIDPDTDSDGLNDYDEIFTYLTNATNPDTDFDGHSDGVEVVNGWNPNDPNDPPLNLYLDITNQSFSMEEFNITFFVYNDSGHGIDFTTTQILWNRIDVSTDVQNLNNGLYFIILNPISVIPGEDPILLNMSISAGGYQDRHLEIYLAIDLDIISGTETFPLFTIIIISSAIVGGIGIAGVIMVLLRKRKGLKEII</sequence>